<feature type="domain" description="Fucosyltransferase C-terminal" evidence="13">
    <location>
        <begin position="204"/>
        <end position="385"/>
    </location>
</feature>
<reference evidence="15" key="1">
    <citation type="submission" date="2023-07" db="EMBL/GenBank/DDBJ databases">
        <authorList>
            <consortium name="CYATHOMIX"/>
        </authorList>
    </citation>
    <scope>NUCLEOTIDE SEQUENCE</scope>
    <source>
        <strain evidence="15">N/A</strain>
    </source>
</reference>
<dbReference type="InterPro" id="IPR038577">
    <property type="entry name" value="GT10-like_C_sf"/>
</dbReference>
<dbReference type="InterPro" id="IPR001503">
    <property type="entry name" value="Glyco_trans_10"/>
</dbReference>
<dbReference type="Proteomes" id="UP001176961">
    <property type="component" value="Unassembled WGS sequence"/>
</dbReference>
<dbReference type="EMBL" id="CATQJL010000316">
    <property type="protein sequence ID" value="CAJ0606903.1"/>
    <property type="molecule type" value="Genomic_DNA"/>
</dbReference>
<dbReference type="GO" id="GO:0032580">
    <property type="term" value="C:Golgi cisterna membrane"/>
    <property type="evidence" value="ECO:0007669"/>
    <property type="project" value="UniProtKB-SubCell"/>
</dbReference>
<comment type="pathway">
    <text evidence="2">Protein modification; protein glycosylation.</text>
</comment>
<comment type="similarity">
    <text evidence="3 12">Belongs to the glycosyltransferase 10 family.</text>
</comment>
<feature type="domain" description="Fucosyltransferase N-terminal" evidence="14">
    <location>
        <begin position="70"/>
        <end position="175"/>
    </location>
</feature>
<dbReference type="PANTHER" id="PTHR48438:SF1">
    <property type="entry name" value="ALPHA-(1,3)-FUCOSYLTRANSFERASE C-RELATED"/>
    <property type="match status" value="1"/>
</dbReference>
<dbReference type="FunFam" id="3.40.50.11660:FF:000002">
    <property type="entry name" value="Alpha-(1,3)-fucosyltransferase"/>
    <property type="match status" value="1"/>
</dbReference>
<keyword evidence="9 12" id="KW-0333">Golgi apparatus</keyword>
<evidence type="ECO:0000256" key="7">
    <source>
        <dbReference type="ARBA" id="ARBA00022968"/>
    </source>
</evidence>
<dbReference type="InterPro" id="IPR055270">
    <property type="entry name" value="Glyco_tran_10_C"/>
</dbReference>
<keyword evidence="5 12" id="KW-0808">Transferase</keyword>
<dbReference type="SUPFAM" id="SSF53756">
    <property type="entry name" value="UDP-Glycosyltransferase/glycogen phosphorylase"/>
    <property type="match status" value="1"/>
</dbReference>
<evidence type="ECO:0000256" key="2">
    <source>
        <dbReference type="ARBA" id="ARBA00004922"/>
    </source>
</evidence>
<proteinExistence type="inferred from homology"/>
<evidence type="ECO:0000256" key="9">
    <source>
        <dbReference type="ARBA" id="ARBA00023034"/>
    </source>
</evidence>
<evidence type="ECO:0000256" key="11">
    <source>
        <dbReference type="ARBA" id="ARBA00023180"/>
    </source>
</evidence>
<dbReference type="EC" id="2.4.1.-" evidence="12"/>
<evidence type="ECO:0000313" key="15">
    <source>
        <dbReference type="EMBL" id="CAJ0606903.1"/>
    </source>
</evidence>
<keyword evidence="11" id="KW-0325">Glycoprotein</keyword>
<evidence type="ECO:0000256" key="1">
    <source>
        <dbReference type="ARBA" id="ARBA00004447"/>
    </source>
</evidence>
<gene>
    <name evidence="15" type="ORF">CYNAS_LOCUS18886</name>
</gene>
<evidence type="ECO:0000256" key="6">
    <source>
        <dbReference type="ARBA" id="ARBA00022692"/>
    </source>
</evidence>
<accession>A0AA36MEC5</accession>
<keyword evidence="6 12" id="KW-0812">Transmembrane</keyword>
<name>A0AA36MEC5_CYLNA</name>
<comment type="caution">
    <text evidence="15">The sequence shown here is derived from an EMBL/GenBank/DDBJ whole genome shotgun (WGS) entry which is preliminary data.</text>
</comment>
<keyword evidence="4 12" id="KW-0328">Glycosyltransferase</keyword>
<dbReference type="AlphaFoldDB" id="A0AA36MEC5"/>
<keyword evidence="8" id="KW-1133">Transmembrane helix</keyword>
<evidence type="ECO:0000256" key="4">
    <source>
        <dbReference type="ARBA" id="ARBA00022676"/>
    </source>
</evidence>
<organism evidence="15 16">
    <name type="scientific">Cylicocyclus nassatus</name>
    <name type="common">Nematode worm</name>
    <dbReference type="NCBI Taxonomy" id="53992"/>
    <lineage>
        <taxon>Eukaryota</taxon>
        <taxon>Metazoa</taxon>
        <taxon>Ecdysozoa</taxon>
        <taxon>Nematoda</taxon>
        <taxon>Chromadorea</taxon>
        <taxon>Rhabditida</taxon>
        <taxon>Rhabditina</taxon>
        <taxon>Rhabditomorpha</taxon>
        <taxon>Strongyloidea</taxon>
        <taxon>Strongylidae</taxon>
        <taxon>Cylicocyclus</taxon>
    </lineage>
</organism>
<dbReference type="Pfam" id="PF00852">
    <property type="entry name" value="Glyco_transf_10"/>
    <property type="match status" value="1"/>
</dbReference>
<comment type="subcellular location">
    <subcellularLocation>
        <location evidence="1 12">Golgi apparatus</location>
        <location evidence="1 12">Golgi stack membrane</location>
        <topology evidence="1 12">Single-pass type II membrane protein</topology>
    </subcellularLocation>
</comment>
<evidence type="ECO:0000256" key="3">
    <source>
        <dbReference type="ARBA" id="ARBA00008919"/>
    </source>
</evidence>
<evidence type="ECO:0000256" key="12">
    <source>
        <dbReference type="RuleBase" id="RU003832"/>
    </source>
</evidence>
<keyword evidence="10" id="KW-0472">Membrane</keyword>
<keyword evidence="7" id="KW-0735">Signal-anchor</keyword>
<evidence type="ECO:0000259" key="13">
    <source>
        <dbReference type="Pfam" id="PF00852"/>
    </source>
</evidence>
<evidence type="ECO:0000313" key="16">
    <source>
        <dbReference type="Proteomes" id="UP001176961"/>
    </source>
</evidence>
<evidence type="ECO:0000256" key="8">
    <source>
        <dbReference type="ARBA" id="ARBA00022989"/>
    </source>
</evidence>
<dbReference type="GO" id="GO:0008417">
    <property type="term" value="F:fucosyltransferase activity"/>
    <property type="evidence" value="ECO:0007669"/>
    <property type="project" value="InterPro"/>
</dbReference>
<dbReference type="Gene3D" id="3.40.50.11660">
    <property type="entry name" value="Glycosyl transferase family 10, C-terminal domain"/>
    <property type="match status" value="1"/>
</dbReference>
<evidence type="ECO:0000256" key="5">
    <source>
        <dbReference type="ARBA" id="ARBA00022679"/>
    </source>
</evidence>
<dbReference type="Pfam" id="PF17039">
    <property type="entry name" value="Glyco_tran_10_N"/>
    <property type="match status" value="1"/>
</dbReference>
<evidence type="ECO:0000256" key="10">
    <source>
        <dbReference type="ARBA" id="ARBA00023136"/>
    </source>
</evidence>
<sequence>MPMWCVMKIRPSTLYRNLFYALGGFLVFYTAYQVFSYSDSSHVDVHRRQKHLYLTVSKDRIEHRFGKLAPKRILLWTTVFGKKRPVDFGDCKGFSDRCIVTSNKSLITAADAVVFHAADIPSAPLPEAHLRRPHQRYVFLSMETPANSGRHAVPLNFFNWTATHLFSSDVIFKYGVFYLSAKEAELKGFKFVDYHIDESKLFRKRKSGIFGLISNCQTSSKRELAIKELSKYINITIGGKCALDPKDLNMCPYGERCVELFEQYPFYFAIENSVCKDYVTEKYWDRTMIPSIPIVLKRKIYDSSNMPPHSFIAMDDYDSPKKMAAHLKQLESDKKAYAEYFAWRKGMWTAAPWNAPGYRNGFCRLCERLWEEDPREKVIEDVWAWFDKESQCERDEFVQSWIKS</sequence>
<keyword evidence="16" id="KW-1185">Reference proteome</keyword>
<dbReference type="PANTHER" id="PTHR48438">
    <property type="entry name" value="ALPHA-(1,3)-FUCOSYLTRANSFERASE C-RELATED"/>
    <property type="match status" value="1"/>
</dbReference>
<dbReference type="InterPro" id="IPR031481">
    <property type="entry name" value="Glyco_tran_10_N"/>
</dbReference>
<evidence type="ECO:0000259" key="14">
    <source>
        <dbReference type="Pfam" id="PF17039"/>
    </source>
</evidence>
<protein>
    <recommendedName>
        <fullName evidence="12">Fucosyltransferase</fullName>
        <ecNumber evidence="12">2.4.1.-</ecNumber>
    </recommendedName>
</protein>